<evidence type="ECO:0000313" key="4">
    <source>
        <dbReference type="Proteomes" id="UP000813444"/>
    </source>
</evidence>
<evidence type="ECO:0000313" key="3">
    <source>
        <dbReference type="EMBL" id="KAH7310690.1"/>
    </source>
</evidence>
<organism evidence="3 4">
    <name type="scientific">Stachybotrys elegans</name>
    <dbReference type="NCBI Taxonomy" id="80388"/>
    <lineage>
        <taxon>Eukaryota</taxon>
        <taxon>Fungi</taxon>
        <taxon>Dikarya</taxon>
        <taxon>Ascomycota</taxon>
        <taxon>Pezizomycotina</taxon>
        <taxon>Sordariomycetes</taxon>
        <taxon>Hypocreomycetidae</taxon>
        <taxon>Hypocreales</taxon>
        <taxon>Stachybotryaceae</taxon>
        <taxon>Stachybotrys</taxon>
    </lineage>
</organism>
<comment type="caution">
    <text evidence="3">The sequence shown here is derived from an EMBL/GenBank/DDBJ whole genome shotgun (WGS) entry which is preliminary data.</text>
</comment>
<keyword evidence="4" id="KW-1185">Reference proteome</keyword>
<evidence type="ECO:0000256" key="2">
    <source>
        <dbReference type="SAM" id="SignalP"/>
    </source>
</evidence>
<feature type="compositionally biased region" description="Polar residues" evidence="1">
    <location>
        <begin position="85"/>
        <end position="107"/>
    </location>
</feature>
<gene>
    <name evidence="3" type="ORF">B0I35DRAFT_78028</name>
</gene>
<evidence type="ECO:0000256" key="1">
    <source>
        <dbReference type="SAM" id="MobiDB-lite"/>
    </source>
</evidence>
<dbReference type="AlphaFoldDB" id="A0A8K0SFB6"/>
<dbReference type="EMBL" id="JAGPNK010000012">
    <property type="protein sequence ID" value="KAH7310690.1"/>
    <property type="molecule type" value="Genomic_DNA"/>
</dbReference>
<protein>
    <submittedName>
        <fullName evidence="3">Uncharacterized protein</fullName>
    </submittedName>
</protein>
<name>A0A8K0SFB6_9HYPO</name>
<sequence>MYAIISGLLPITSCLSLFIIKGLLEVAGIPIGHTNKKIPHLYCIRGQEGSHRISLLALSYGALGQKGIFPFSMVSVRASGHLSAPPSQEQNPMNGSRSTSVHRSLQRSAAALGGEATPWPY</sequence>
<dbReference type="Proteomes" id="UP000813444">
    <property type="component" value="Unassembled WGS sequence"/>
</dbReference>
<proteinExistence type="predicted"/>
<accession>A0A8K0SFB6</accession>
<keyword evidence="2" id="KW-0732">Signal</keyword>
<feature type="signal peptide" evidence="2">
    <location>
        <begin position="1"/>
        <end position="16"/>
    </location>
</feature>
<feature type="region of interest" description="Disordered" evidence="1">
    <location>
        <begin position="81"/>
        <end position="121"/>
    </location>
</feature>
<feature type="chain" id="PRO_5035483070" evidence="2">
    <location>
        <begin position="17"/>
        <end position="121"/>
    </location>
</feature>
<reference evidence="3" key="1">
    <citation type="journal article" date="2021" name="Nat. Commun.">
        <title>Genetic determinants of endophytism in the Arabidopsis root mycobiome.</title>
        <authorList>
            <person name="Mesny F."/>
            <person name="Miyauchi S."/>
            <person name="Thiergart T."/>
            <person name="Pickel B."/>
            <person name="Atanasova L."/>
            <person name="Karlsson M."/>
            <person name="Huettel B."/>
            <person name="Barry K.W."/>
            <person name="Haridas S."/>
            <person name="Chen C."/>
            <person name="Bauer D."/>
            <person name="Andreopoulos W."/>
            <person name="Pangilinan J."/>
            <person name="LaButti K."/>
            <person name="Riley R."/>
            <person name="Lipzen A."/>
            <person name="Clum A."/>
            <person name="Drula E."/>
            <person name="Henrissat B."/>
            <person name="Kohler A."/>
            <person name="Grigoriev I.V."/>
            <person name="Martin F.M."/>
            <person name="Hacquard S."/>
        </authorList>
    </citation>
    <scope>NUCLEOTIDE SEQUENCE</scope>
    <source>
        <strain evidence="3">MPI-CAGE-CH-0235</strain>
    </source>
</reference>